<dbReference type="EMBL" id="MJGC01000077">
    <property type="protein sequence ID" value="OEJ73886.1"/>
    <property type="molecule type" value="Genomic_DNA"/>
</dbReference>
<protein>
    <submittedName>
        <fullName evidence="1">Uncharacterized protein</fullName>
    </submittedName>
</protein>
<dbReference type="AlphaFoldDB" id="A0A1E5QGS3"/>
<accession>A0A1E5QGS3</accession>
<organism evidence="1">
    <name type="scientific">Desertifilum tharense IPPAS B-1220</name>
    <dbReference type="NCBI Taxonomy" id="1781255"/>
    <lineage>
        <taxon>Bacteria</taxon>
        <taxon>Bacillati</taxon>
        <taxon>Cyanobacteriota</taxon>
        <taxon>Cyanophyceae</taxon>
        <taxon>Desertifilales</taxon>
        <taxon>Desertifilaceae</taxon>
        <taxon>Desertifilum</taxon>
    </lineage>
</organism>
<gene>
    <name evidence="1" type="ORF">BH720_17465</name>
</gene>
<reference evidence="1" key="1">
    <citation type="submission" date="2016-09" db="EMBL/GenBank/DDBJ databases">
        <title>Draft genome of thermotolerant cyanobacterium Desertifilum sp. strain IPPAS B-1220.</title>
        <authorList>
            <person name="Sinetova M.A."/>
            <person name="Bolakhan K."/>
            <person name="Zayadan B.K."/>
            <person name="Mironov K.S."/>
            <person name="Ustinova V."/>
            <person name="Kupriyanova E.V."/>
            <person name="Sidorov R.A."/>
            <person name="Skrypnik A.N."/>
            <person name="Gogoleva N.E."/>
            <person name="Gogolev Y.V."/>
            <person name="Los D.A."/>
        </authorList>
    </citation>
    <scope>NUCLEOTIDE SEQUENCE [LARGE SCALE GENOMIC DNA]</scope>
    <source>
        <strain evidence="1">IPPAS B-1220</strain>
    </source>
</reference>
<proteinExistence type="predicted"/>
<sequence length="71" mass="7919">MREQTLKTLAREGIEELGDNRKIYTLPLAHLGEESHLIARHFAADTFHLSLTAATEEIETDAIGVGLDQFL</sequence>
<comment type="caution">
    <text evidence="1">The sequence shown here is derived from an EMBL/GenBank/DDBJ whole genome shotgun (WGS) entry which is preliminary data.</text>
</comment>
<evidence type="ECO:0000313" key="1">
    <source>
        <dbReference type="EMBL" id="OEJ73886.1"/>
    </source>
</evidence>
<name>A0A1E5QGS3_9CYAN</name>